<sequence length="661" mass="74128">MAEGVPHPDPRSEDSTLPNLSDSHLLECPICLEQLRQPKSLPCRHSLCEECLSSYIVNEVSGTSDTATSFICPVCRTLTHPVDKTEDKEKWAQQFPTDNVTIEMIQLRNRTTEPRYCAPCQRRKGTMVPAQFWCKHNESLFCESCKVDLHDNIHVGCDIVDIKASENWQLRQNTSDKKCYKHKDVIAYYCEDHKSLGCSKCITVGHRKCDNVSTTEDYCEKLNSSSQLEERKTFLQQGADDMESTIKDFYLRQQNIADDKDAVLKSIDDLQERMDKRIREMKKEITDDVITAYKQERENLKVSIQKFERLKVAIQNTLESSATALQRNNHMDTILLYQKGQTELEAFKDLVKEMQMSISTVSIEHEIDSDVTSLNFGKVVVRKQRRDFPSGPTLVKPLSQCEVKEIRKVNIKCPSDQFACDARGVVYLPDGRIVVGDNNNQKIKLINDEGNVVDELNLDGCPWDLCMVDNTTVAAAIQSPGGIRVVTVTPSKLTLSSVINTNQQYIGITYRNGEFIVPTGFEICSVKKDGTTKTLYRYTGDVYALSHDSKDGQLFVSHHTVTTGSTAIGRLSTDNKYTDVLKVGVVKYACGVDVDVEGNVYVCGYSSNNVVQMSGDGTNVRELLTAADGITHPIAISVCGDKLVVTNVSDQRDSIQVFQLV</sequence>
<dbReference type="Gene3D" id="3.30.40.10">
    <property type="entry name" value="Zinc/RING finger domain, C3HC4 (zinc finger)"/>
    <property type="match status" value="1"/>
</dbReference>
<evidence type="ECO:0000313" key="7">
    <source>
        <dbReference type="EMBL" id="OWF49732.1"/>
    </source>
</evidence>
<keyword evidence="2 4" id="KW-0863">Zinc-finger</keyword>
<evidence type="ECO:0000313" key="8">
    <source>
        <dbReference type="Proteomes" id="UP000242188"/>
    </source>
</evidence>
<feature type="coiled-coil region" evidence="5">
    <location>
        <begin position="264"/>
        <end position="310"/>
    </location>
</feature>
<dbReference type="InterPro" id="IPR011042">
    <property type="entry name" value="6-blade_b-propeller_TolB-like"/>
</dbReference>
<dbReference type="InterPro" id="IPR013083">
    <property type="entry name" value="Znf_RING/FYVE/PHD"/>
</dbReference>
<dbReference type="GO" id="GO:0008270">
    <property type="term" value="F:zinc ion binding"/>
    <property type="evidence" value="ECO:0007669"/>
    <property type="project" value="UniProtKB-KW"/>
</dbReference>
<evidence type="ECO:0000256" key="3">
    <source>
        <dbReference type="ARBA" id="ARBA00022833"/>
    </source>
</evidence>
<dbReference type="PANTHER" id="PTHR25462">
    <property type="entry name" value="BONUS, ISOFORM C-RELATED"/>
    <property type="match status" value="1"/>
</dbReference>
<evidence type="ECO:0000256" key="5">
    <source>
        <dbReference type="SAM" id="Coils"/>
    </source>
</evidence>
<dbReference type="SUPFAM" id="SSF57850">
    <property type="entry name" value="RING/U-box"/>
    <property type="match status" value="1"/>
</dbReference>
<accession>A0A210QLX8</accession>
<evidence type="ECO:0000256" key="4">
    <source>
        <dbReference type="PROSITE-ProRule" id="PRU00175"/>
    </source>
</evidence>
<dbReference type="EMBL" id="NEDP02002985">
    <property type="protein sequence ID" value="OWF49732.1"/>
    <property type="molecule type" value="Genomic_DNA"/>
</dbReference>
<dbReference type="InterPro" id="IPR027370">
    <property type="entry name" value="Znf-RING_euk"/>
</dbReference>
<organism evidence="7 8">
    <name type="scientific">Mizuhopecten yessoensis</name>
    <name type="common">Japanese scallop</name>
    <name type="synonym">Patinopecten yessoensis</name>
    <dbReference type="NCBI Taxonomy" id="6573"/>
    <lineage>
        <taxon>Eukaryota</taxon>
        <taxon>Metazoa</taxon>
        <taxon>Spiralia</taxon>
        <taxon>Lophotrochozoa</taxon>
        <taxon>Mollusca</taxon>
        <taxon>Bivalvia</taxon>
        <taxon>Autobranchia</taxon>
        <taxon>Pteriomorphia</taxon>
        <taxon>Pectinida</taxon>
        <taxon>Pectinoidea</taxon>
        <taxon>Pectinidae</taxon>
        <taxon>Mizuhopecten</taxon>
    </lineage>
</organism>
<feature type="domain" description="RING-type" evidence="6">
    <location>
        <begin position="28"/>
        <end position="76"/>
    </location>
</feature>
<dbReference type="SMART" id="SM00184">
    <property type="entry name" value="RING"/>
    <property type="match status" value="1"/>
</dbReference>
<name>A0A210QLX8_MIZYE</name>
<dbReference type="Pfam" id="PF13445">
    <property type="entry name" value="zf-RING_UBOX"/>
    <property type="match status" value="1"/>
</dbReference>
<keyword evidence="1" id="KW-0479">Metal-binding</keyword>
<dbReference type="Gene3D" id="3.30.160.60">
    <property type="entry name" value="Classic Zinc Finger"/>
    <property type="match status" value="1"/>
</dbReference>
<protein>
    <submittedName>
        <fullName evidence="7">E3 ubiquitin-protein ligase TRIM68</fullName>
    </submittedName>
</protein>
<dbReference type="SUPFAM" id="SSF57845">
    <property type="entry name" value="B-box zinc-binding domain"/>
    <property type="match status" value="1"/>
</dbReference>
<keyword evidence="5" id="KW-0175">Coiled coil</keyword>
<dbReference type="Gene3D" id="2.120.10.30">
    <property type="entry name" value="TolB, C-terminal domain"/>
    <property type="match status" value="1"/>
</dbReference>
<evidence type="ECO:0000256" key="1">
    <source>
        <dbReference type="ARBA" id="ARBA00022723"/>
    </source>
</evidence>
<dbReference type="InterPro" id="IPR047153">
    <property type="entry name" value="TRIM45/56/19-like"/>
</dbReference>
<reference evidence="7 8" key="1">
    <citation type="journal article" date="2017" name="Nat. Ecol. Evol.">
        <title>Scallop genome provides insights into evolution of bilaterian karyotype and development.</title>
        <authorList>
            <person name="Wang S."/>
            <person name="Zhang J."/>
            <person name="Jiao W."/>
            <person name="Li J."/>
            <person name="Xun X."/>
            <person name="Sun Y."/>
            <person name="Guo X."/>
            <person name="Huan P."/>
            <person name="Dong B."/>
            <person name="Zhang L."/>
            <person name="Hu X."/>
            <person name="Sun X."/>
            <person name="Wang J."/>
            <person name="Zhao C."/>
            <person name="Wang Y."/>
            <person name="Wang D."/>
            <person name="Huang X."/>
            <person name="Wang R."/>
            <person name="Lv J."/>
            <person name="Li Y."/>
            <person name="Zhang Z."/>
            <person name="Liu B."/>
            <person name="Lu W."/>
            <person name="Hui Y."/>
            <person name="Liang J."/>
            <person name="Zhou Z."/>
            <person name="Hou R."/>
            <person name="Li X."/>
            <person name="Liu Y."/>
            <person name="Li H."/>
            <person name="Ning X."/>
            <person name="Lin Y."/>
            <person name="Zhao L."/>
            <person name="Xing Q."/>
            <person name="Dou J."/>
            <person name="Li Y."/>
            <person name="Mao J."/>
            <person name="Guo H."/>
            <person name="Dou H."/>
            <person name="Li T."/>
            <person name="Mu C."/>
            <person name="Jiang W."/>
            <person name="Fu Q."/>
            <person name="Fu X."/>
            <person name="Miao Y."/>
            <person name="Liu J."/>
            <person name="Yu Q."/>
            <person name="Li R."/>
            <person name="Liao H."/>
            <person name="Li X."/>
            <person name="Kong Y."/>
            <person name="Jiang Z."/>
            <person name="Chourrout D."/>
            <person name="Li R."/>
            <person name="Bao Z."/>
        </authorList>
    </citation>
    <scope>NUCLEOTIDE SEQUENCE [LARGE SCALE GENOMIC DNA]</scope>
    <source>
        <strain evidence="7 8">PY_sf001</strain>
    </source>
</reference>
<dbReference type="OrthoDB" id="111250at2759"/>
<dbReference type="SUPFAM" id="SSF101898">
    <property type="entry name" value="NHL repeat"/>
    <property type="match status" value="1"/>
</dbReference>
<dbReference type="AlphaFoldDB" id="A0A210QLX8"/>
<dbReference type="PANTHER" id="PTHR25462:SF296">
    <property type="entry name" value="MEIOTIC P26, ISOFORM F"/>
    <property type="match status" value="1"/>
</dbReference>
<dbReference type="Proteomes" id="UP000242188">
    <property type="component" value="Unassembled WGS sequence"/>
</dbReference>
<keyword evidence="3" id="KW-0862">Zinc</keyword>
<comment type="caution">
    <text evidence="7">The sequence shown here is derived from an EMBL/GenBank/DDBJ whole genome shotgun (WGS) entry which is preliminary data.</text>
</comment>
<dbReference type="PROSITE" id="PS00518">
    <property type="entry name" value="ZF_RING_1"/>
    <property type="match status" value="1"/>
</dbReference>
<evidence type="ECO:0000259" key="6">
    <source>
        <dbReference type="PROSITE" id="PS50089"/>
    </source>
</evidence>
<proteinExistence type="predicted"/>
<dbReference type="InterPro" id="IPR017907">
    <property type="entry name" value="Znf_RING_CS"/>
</dbReference>
<gene>
    <name evidence="7" type="ORF">KP79_PYT04518</name>
</gene>
<evidence type="ECO:0000256" key="2">
    <source>
        <dbReference type="ARBA" id="ARBA00022771"/>
    </source>
</evidence>
<keyword evidence="8" id="KW-1185">Reference proteome</keyword>
<dbReference type="InterPro" id="IPR001841">
    <property type="entry name" value="Znf_RING"/>
</dbReference>
<dbReference type="PROSITE" id="PS50089">
    <property type="entry name" value="ZF_RING_2"/>
    <property type="match status" value="1"/>
</dbReference>